<evidence type="ECO:0000313" key="2">
    <source>
        <dbReference type="EMBL" id="KAH1099291.1"/>
    </source>
</evidence>
<evidence type="ECO:0000256" key="1">
    <source>
        <dbReference type="SAM" id="MobiDB-lite"/>
    </source>
</evidence>
<sequence length="250" mass="28516">MDRLMNSRVQIMQEDGVASQEEVNDEDRMVQVKSYLQRHLHSAGDLGVEEEEEMSIISHQTHEAHTYFNQSSSSIQTPSPSDLTRSWSSQDGKETGNYSDWGPTTFSPPSGVSEAQYYQDTRRSSCSIAPTSLEIELICDLRGHIEQLQREMGELRKSILSCMDMQMKFQQYSSNWELLHSGGREENKSTERVASPWKRCCCVCLEMQVDLLLYSCIASSSCPRGPYPNQYVCNWPSPPTLWIIANQCTY</sequence>
<dbReference type="AlphaFoldDB" id="A0A9D4ABF5"/>
<proteinExistence type="predicted"/>
<dbReference type="OrthoDB" id="6078042at2759"/>
<dbReference type="PANTHER" id="PTHR47820:SF3">
    <property type="entry name" value="OS07G0499800 PROTEIN"/>
    <property type="match status" value="1"/>
</dbReference>
<organism evidence="2 3">
    <name type="scientific">Gossypium stocksii</name>
    <dbReference type="NCBI Taxonomy" id="47602"/>
    <lineage>
        <taxon>Eukaryota</taxon>
        <taxon>Viridiplantae</taxon>
        <taxon>Streptophyta</taxon>
        <taxon>Embryophyta</taxon>
        <taxon>Tracheophyta</taxon>
        <taxon>Spermatophyta</taxon>
        <taxon>Magnoliopsida</taxon>
        <taxon>eudicotyledons</taxon>
        <taxon>Gunneridae</taxon>
        <taxon>Pentapetalae</taxon>
        <taxon>rosids</taxon>
        <taxon>malvids</taxon>
        <taxon>Malvales</taxon>
        <taxon>Malvaceae</taxon>
        <taxon>Malvoideae</taxon>
        <taxon>Gossypium</taxon>
    </lineage>
</organism>
<evidence type="ECO:0000313" key="3">
    <source>
        <dbReference type="Proteomes" id="UP000828251"/>
    </source>
</evidence>
<name>A0A9D4ABF5_9ROSI</name>
<dbReference type="PANTHER" id="PTHR47820">
    <property type="entry name" value="BNAC05G24000D PROTEIN"/>
    <property type="match status" value="1"/>
</dbReference>
<comment type="caution">
    <text evidence="2">The sequence shown here is derived from an EMBL/GenBank/DDBJ whole genome shotgun (WGS) entry which is preliminary data.</text>
</comment>
<gene>
    <name evidence="2" type="ORF">J1N35_016212</name>
</gene>
<accession>A0A9D4ABF5</accession>
<feature type="region of interest" description="Disordered" evidence="1">
    <location>
        <begin position="67"/>
        <end position="106"/>
    </location>
</feature>
<reference evidence="2 3" key="1">
    <citation type="journal article" date="2021" name="Plant Biotechnol. J.">
        <title>Multi-omics assisted identification of the key and species-specific regulatory components of drought-tolerant mechanisms in Gossypium stocksii.</title>
        <authorList>
            <person name="Yu D."/>
            <person name="Ke L."/>
            <person name="Zhang D."/>
            <person name="Wu Y."/>
            <person name="Sun Y."/>
            <person name="Mei J."/>
            <person name="Sun J."/>
            <person name="Sun Y."/>
        </authorList>
    </citation>
    <scope>NUCLEOTIDE SEQUENCE [LARGE SCALE GENOMIC DNA]</scope>
    <source>
        <strain evidence="3">cv. E1</strain>
        <tissue evidence="2">Leaf</tissue>
    </source>
</reference>
<dbReference type="Proteomes" id="UP000828251">
    <property type="component" value="Unassembled WGS sequence"/>
</dbReference>
<protein>
    <submittedName>
        <fullName evidence="2">Uncharacterized protein</fullName>
    </submittedName>
</protein>
<dbReference type="EMBL" id="JAIQCV010000005">
    <property type="protein sequence ID" value="KAH1099291.1"/>
    <property type="molecule type" value="Genomic_DNA"/>
</dbReference>
<feature type="compositionally biased region" description="Polar residues" evidence="1">
    <location>
        <begin position="82"/>
        <end position="106"/>
    </location>
</feature>
<keyword evidence="3" id="KW-1185">Reference proteome</keyword>
<feature type="compositionally biased region" description="Low complexity" evidence="1">
    <location>
        <begin position="70"/>
        <end position="81"/>
    </location>
</feature>